<dbReference type="InterPro" id="IPR025330">
    <property type="entry name" value="DUF4236"/>
</dbReference>
<feature type="region of interest" description="Disordered" evidence="1">
    <location>
        <begin position="46"/>
        <end position="70"/>
    </location>
</feature>
<keyword evidence="2" id="KW-1133">Transmembrane helix</keyword>
<gene>
    <name evidence="4" type="ORF">JI62_01140</name>
</gene>
<dbReference type="Pfam" id="PF14020">
    <property type="entry name" value="DUF4236"/>
    <property type="match status" value="1"/>
</dbReference>
<evidence type="ECO:0000256" key="1">
    <source>
        <dbReference type="SAM" id="MobiDB-lite"/>
    </source>
</evidence>
<evidence type="ECO:0000256" key="2">
    <source>
        <dbReference type="SAM" id="Phobius"/>
    </source>
</evidence>
<reference evidence="4 5" key="1">
    <citation type="submission" date="2014-08" db="EMBL/GenBank/DDBJ databases">
        <title>Draft genome sequence of a novel L-asparaginase producing marine bacterium, Halomonas campaniensis.</title>
        <authorList>
            <person name="Sundarakrishnan B."/>
            <person name="Moushumi Priya A."/>
            <person name="Raman G."/>
            <person name="Sakthivel N."/>
            <person name="Park S."/>
            <person name="Jayachandran S."/>
        </authorList>
    </citation>
    <scope>NUCLEOTIDE SEQUENCE [LARGE SCALE GENOMIC DNA]</scope>
    <source>
        <strain evidence="4 5">SK03</strain>
    </source>
</reference>
<dbReference type="RefSeq" id="WP_088698643.1">
    <property type="nucleotide sequence ID" value="NZ_JPUA01000003.1"/>
</dbReference>
<proteinExistence type="predicted"/>
<keyword evidence="5" id="KW-1185">Reference proteome</keyword>
<evidence type="ECO:0000259" key="3">
    <source>
        <dbReference type="Pfam" id="PF14020"/>
    </source>
</evidence>
<evidence type="ECO:0000313" key="5">
    <source>
        <dbReference type="Proteomes" id="UP000197334"/>
    </source>
</evidence>
<evidence type="ECO:0000313" key="4">
    <source>
        <dbReference type="EMBL" id="OWV31492.1"/>
    </source>
</evidence>
<dbReference type="EMBL" id="JPUA01000003">
    <property type="protein sequence ID" value="OWV31492.1"/>
    <property type="molecule type" value="Genomic_DNA"/>
</dbReference>
<dbReference type="Proteomes" id="UP000197334">
    <property type="component" value="Unassembled WGS sequence"/>
</dbReference>
<feature type="domain" description="DUF4236" evidence="3">
    <location>
        <begin position="3"/>
        <end position="56"/>
    </location>
</feature>
<sequence>MGLKFRKSVKVAPGVRVNFGKKSSSVSIGNKYGGYNIGSKGTRARVSAPGTGLSYSDRIDKPRSQRAPQKQKHYSGAEWAVAVVVGVVFFFLLIWLFGW</sequence>
<dbReference type="OrthoDB" id="983149at2"/>
<name>A0A246S4U9_9GAMM</name>
<keyword evidence="2" id="KW-0812">Transmembrane</keyword>
<dbReference type="AlphaFoldDB" id="A0A246S4U9"/>
<comment type="caution">
    <text evidence="4">The sequence shown here is derived from an EMBL/GenBank/DDBJ whole genome shotgun (WGS) entry which is preliminary data.</text>
</comment>
<protein>
    <recommendedName>
        <fullName evidence="3">DUF4236 domain-containing protein</fullName>
    </recommendedName>
</protein>
<keyword evidence="2" id="KW-0472">Membrane</keyword>
<organism evidence="4 5">
    <name type="scientific">Halomonas campaniensis</name>
    <dbReference type="NCBI Taxonomy" id="213554"/>
    <lineage>
        <taxon>Bacteria</taxon>
        <taxon>Pseudomonadati</taxon>
        <taxon>Pseudomonadota</taxon>
        <taxon>Gammaproteobacteria</taxon>
        <taxon>Oceanospirillales</taxon>
        <taxon>Halomonadaceae</taxon>
        <taxon>Halomonas</taxon>
    </lineage>
</organism>
<feature type="transmembrane region" description="Helical" evidence="2">
    <location>
        <begin position="79"/>
        <end position="98"/>
    </location>
</feature>
<accession>A0A246S4U9</accession>